<dbReference type="AlphaFoldDB" id="A0A0F9W1S3"/>
<reference evidence="1" key="1">
    <citation type="journal article" date="2015" name="Nature">
        <title>Complex archaea that bridge the gap between prokaryotes and eukaryotes.</title>
        <authorList>
            <person name="Spang A."/>
            <person name="Saw J.H."/>
            <person name="Jorgensen S.L."/>
            <person name="Zaremba-Niedzwiedzka K."/>
            <person name="Martijn J."/>
            <person name="Lind A.E."/>
            <person name="van Eijk R."/>
            <person name="Schleper C."/>
            <person name="Guy L."/>
            <person name="Ettema T.J."/>
        </authorList>
    </citation>
    <scope>NUCLEOTIDE SEQUENCE</scope>
</reference>
<protein>
    <submittedName>
        <fullName evidence="1">Uncharacterized protein</fullName>
    </submittedName>
</protein>
<evidence type="ECO:0000313" key="1">
    <source>
        <dbReference type="EMBL" id="KKN72008.1"/>
    </source>
</evidence>
<organism evidence="1">
    <name type="scientific">marine sediment metagenome</name>
    <dbReference type="NCBI Taxonomy" id="412755"/>
    <lineage>
        <taxon>unclassified sequences</taxon>
        <taxon>metagenomes</taxon>
        <taxon>ecological metagenomes</taxon>
    </lineage>
</organism>
<dbReference type="Gene3D" id="3.80.10.10">
    <property type="entry name" value="Ribonuclease Inhibitor"/>
    <property type="match status" value="1"/>
</dbReference>
<dbReference type="SUPFAM" id="SSF52058">
    <property type="entry name" value="L domain-like"/>
    <property type="match status" value="1"/>
</dbReference>
<accession>A0A0F9W1S3</accession>
<proteinExistence type="predicted"/>
<dbReference type="InterPro" id="IPR032675">
    <property type="entry name" value="LRR_dom_sf"/>
</dbReference>
<sequence length="334" mass="39215">MKEFKVNSLITLRLIDGKTVLLVNGQEFKQCKMLLLNVLVESEEVEALNSIDEIAEDLDFRMETKRDFVNVTEEEEFKGHCSNLQVWAENLYDTELLHKSLAFPLLKALSENGDRFAKQRFAEEIIRRYKYGNKTVRSFLIEEGYLSGSSSDNIIDGILIPREAAFLEKIMEFGENYEIVPYFYKMAGISHNKSYLSLNDGKIRELEIRIGDDLNRIPREIENLSNLNALYISVNRLYYGNLFEEEFSLPSLKRLVIDWDSAEDIPDSFYYFPNLRCLQIKGPYERQFKPYIYFEKSGTKLAHLRELELYFLDIKKIPMEVIEKLQEKKVRISL</sequence>
<comment type="caution">
    <text evidence="1">The sequence shown here is derived from an EMBL/GenBank/DDBJ whole genome shotgun (WGS) entry which is preliminary data.</text>
</comment>
<gene>
    <name evidence="1" type="ORF">LCGC14_0414900</name>
</gene>
<dbReference type="EMBL" id="LAZR01000371">
    <property type="protein sequence ID" value="KKN72008.1"/>
    <property type="molecule type" value="Genomic_DNA"/>
</dbReference>
<name>A0A0F9W1S3_9ZZZZ</name>